<dbReference type="AlphaFoldDB" id="A0A1M5Q2V9"/>
<evidence type="ECO:0000313" key="3">
    <source>
        <dbReference type="Proteomes" id="UP000242520"/>
    </source>
</evidence>
<feature type="transmembrane region" description="Helical" evidence="1">
    <location>
        <begin position="75"/>
        <end position="100"/>
    </location>
</feature>
<evidence type="ECO:0000313" key="2">
    <source>
        <dbReference type="EMBL" id="SHH08455.1"/>
    </source>
</evidence>
<dbReference type="Proteomes" id="UP000242520">
    <property type="component" value="Unassembled WGS sequence"/>
</dbReference>
<dbReference type="EMBL" id="FQXH01000007">
    <property type="protein sequence ID" value="SHH08455.1"/>
    <property type="molecule type" value="Genomic_DNA"/>
</dbReference>
<feature type="transmembrane region" description="Helical" evidence="1">
    <location>
        <begin position="180"/>
        <end position="201"/>
    </location>
</feature>
<keyword evidence="3" id="KW-1185">Reference proteome</keyword>
<dbReference type="RefSeq" id="WP_072723799.1">
    <property type="nucleotide sequence ID" value="NZ_FQXH01000007.1"/>
</dbReference>
<organism evidence="2 3">
    <name type="scientific">Tepidibacter thalassicus DSM 15285</name>
    <dbReference type="NCBI Taxonomy" id="1123350"/>
    <lineage>
        <taxon>Bacteria</taxon>
        <taxon>Bacillati</taxon>
        <taxon>Bacillota</taxon>
        <taxon>Clostridia</taxon>
        <taxon>Peptostreptococcales</taxon>
        <taxon>Peptostreptococcaceae</taxon>
        <taxon>Tepidibacter</taxon>
    </lineage>
</organism>
<name>A0A1M5Q2V9_9FIRM</name>
<protein>
    <submittedName>
        <fullName evidence="2">Stage II sporulation protein M</fullName>
    </submittedName>
</protein>
<feature type="transmembrane region" description="Helical" evidence="1">
    <location>
        <begin position="112"/>
        <end position="133"/>
    </location>
</feature>
<evidence type="ECO:0000256" key="1">
    <source>
        <dbReference type="SAM" id="Phobius"/>
    </source>
</evidence>
<keyword evidence="1" id="KW-1133">Transmembrane helix</keyword>
<proteinExistence type="predicted"/>
<accession>A0A1M5Q2V9</accession>
<keyword evidence="1" id="KW-0812">Transmembrane</keyword>
<dbReference type="OrthoDB" id="1751115at2"/>
<feature type="transmembrane region" description="Helical" evidence="1">
    <location>
        <begin position="12"/>
        <end position="35"/>
    </location>
</feature>
<reference evidence="3" key="1">
    <citation type="submission" date="2016-11" db="EMBL/GenBank/DDBJ databases">
        <authorList>
            <person name="Varghese N."/>
            <person name="Submissions S."/>
        </authorList>
    </citation>
    <scope>NUCLEOTIDE SEQUENCE [LARGE SCALE GENOMIC DNA]</scope>
    <source>
        <strain evidence="3">DSM 15285</strain>
    </source>
</reference>
<gene>
    <name evidence="2" type="ORF">SAMN02744040_00767</name>
</gene>
<dbReference type="STRING" id="1123350.SAMN02744040_00767"/>
<feature type="transmembrane region" description="Helical" evidence="1">
    <location>
        <begin position="139"/>
        <end position="159"/>
    </location>
</feature>
<sequence length="205" mass="23853">MDKISKFFRMRSNYKITLIFFIFLFSLGITSGVYLNKTYPILNSSIKDYISRTNSYYTTDFNILKLTFLNFKNDLIYLFSMYLCSLMIFTCPLVLVIVFLKGLSIGYTINTLILILKMSSLKIIFLTLIKNILIVPFSFFVIILSFNYFLEAVCAIKICTKFKSLNYMKKLIIKYSINTVVLFLLVSILQSLVDAASIFIIQRIF</sequence>
<keyword evidence="1" id="KW-0472">Membrane</keyword>